<dbReference type="Gene3D" id="3.40.50.1360">
    <property type="match status" value="1"/>
</dbReference>
<name>A0A921HV25_9BACT</name>
<reference evidence="2" key="2">
    <citation type="submission" date="2021-09" db="EMBL/GenBank/DDBJ databases">
        <authorList>
            <person name="Gilroy R."/>
        </authorList>
    </citation>
    <scope>NUCLEOTIDE SEQUENCE</scope>
    <source>
        <strain evidence="2">CHK55-1828</strain>
    </source>
</reference>
<accession>A0A921HV25</accession>
<gene>
    <name evidence="2" type="ORF">K8W02_01245</name>
</gene>
<evidence type="ECO:0000313" key="2">
    <source>
        <dbReference type="EMBL" id="HJF91003.1"/>
    </source>
</evidence>
<proteinExistence type="predicted"/>
<dbReference type="RefSeq" id="WP_022020658.1">
    <property type="nucleotide sequence ID" value="NZ_CAUDDV010000009.1"/>
</dbReference>
<organism evidence="2 3">
    <name type="scientific">Mediterranea massiliensis</name>
    <dbReference type="NCBI Taxonomy" id="1841865"/>
    <lineage>
        <taxon>Bacteria</taxon>
        <taxon>Pseudomonadati</taxon>
        <taxon>Bacteroidota</taxon>
        <taxon>Bacteroidia</taxon>
        <taxon>Bacteroidales</taxon>
        <taxon>Bacteroidaceae</taxon>
        <taxon>Mediterranea</taxon>
    </lineage>
</organism>
<dbReference type="InterPro" id="IPR037171">
    <property type="entry name" value="NagB/RpiA_transferase-like"/>
</dbReference>
<dbReference type="EMBL" id="DYVX01000008">
    <property type="protein sequence ID" value="HJF91003.1"/>
    <property type="molecule type" value="Genomic_DNA"/>
</dbReference>
<dbReference type="Pfam" id="PF01182">
    <property type="entry name" value="Glucosamine_iso"/>
    <property type="match status" value="1"/>
</dbReference>
<evidence type="ECO:0000313" key="3">
    <source>
        <dbReference type="Proteomes" id="UP000717835"/>
    </source>
</evidence>
<dbReference type="SUPFAM" id="SSF100950">
    <property type="entry name" value="NagB/RpiA/CoA transferase-like"/>
    <property type="match status" value="1"/>
</dbReference>
<dbReference type="PANTHER" id="PTHR11054">
    <property type="entry name" value="6-PHOSPHOGLUCONOLACTONASE"/>
    <property type="match status" value="1"/>
</dbReference>
<feature type="domain" description="Glucosamine/galactosamine-6-phosphate isomerase" evidence="1">
    <location>
        <begin position="9"/>
        <end position="218"/>
    </location>
</feature>
<evidence type="ECO:0000259" key="1">
    <source>
        <dbReference type="Pfam" id="PF01182"/>
    </source>
</evidence>
<dbReference type="GO" id="GO:0005975">
    <property type="term" value="P:carbohydrate metabolic process"/>
    <property type="evidence" value="ECO:0007669"/>
    <property type="project" value="InterPro"/>
</dbReference>
<protein>
    <submittedName>
        <fullName evidence="2">6-phosphogluconolactonase</fullName>
    </submittedName>
</protein>
<reference evidence="2" key="1">
    <citation type="journal article" date="2021" name="PeerJ">
        <title>Extensive microbial diversity within the chicken gut microbiome revealed by metagenomics and culture.</title>
        <authorList>
            <person name="Gilroy R."/>
            <person name="Ravi A."/>
            <person name="Getino M."/>
            <person name="Pursley I."/>
            <person name="Horton D.L."/>
            <person name="Alikhan N.F."/>
            <person name="Baker D."/>
            <person name="Gharbi K."/>
            <person name="Hall N."/>
            <person name="Watson M."/>
            <person name="Adriaenssens E.M."/>
            <person name="Foster-Nyarko E."/>
            <person name="Jarju S."/>
            <person name="Secka A."/>
            <person name="Antonio M."/>
            <person name="Oren A."/>
            <person name="Chaudhuri R.R."/>
            <person name="La Ragione R."/>
            <person name="Hildebrand F."/>
            <person name="Pallen M.J."/>
        </authorList>
    </citation>
    <scope>NUCLEOTIDE SEQUENCE</scope>
    <source>
        <strain evidence="2">CHK55-1828</strain>
    </source>
</reference>
<dbReference type="OrthoDB" id="9810967at2"/>
<dbReference type="Proteomes" id="UP000717835">
    <property type="component" value="Unassembled WGS sequence"/>
</dbReference>
<dbReference type="PANTHER" id="PTHR11054:SF0">
    <property type="entry name" value="6-PHOSPHOGLUCONOLACTONASE"/>
    <property type="match status" value="1"/>
</dbReference>
<dbReference type="InterPro" id="IPR039104">
    <property type="entry name" value="6PGL"/>
</dbReference>
<dbReference type="InterPro" id="IPR006148">
    <property type="entry name" value="Glc/Gal-6P_isomerase"/>
</dbReference>
<dbReference type="AlphaFoldDB" id="A0A921HV25"/>
<sequence>MDIHIERTATATCHALIRHLLDTMNARPEKTFCLAFSGGDSLLPLFDIWANEYGGQTPWERMRIYWTDERCVPVSDSDSNYGTLCRLLLDKVDFPLEHIYPMSDLLSPKREASRYARVVAATVPQVAGVPVFDIVLLGLESDGHVASIYAGQERLLALREWYAPCINPYTGQKCVTATGPQLLAAGRLLLLAVGRSRRTAVSDVLRSGDVTPAAYIAHHASCVGLFVDRSAYGE</sequence>
<comment type="caution">
    <text evidence="2">The sequence shown here is derived from an EMBL/GenBank/DDBJ whole genome shotgun (WGS) entry which is preliminary data.</text>
</comment>